<dbReference type="Pfam" id="PF01182">
    <property type="entry name" value="Glucosamine_iso"/>
    <property type="match status" value="1"/>
</dbReference>
<comment type="catalytic activity">
    <reaction evidence="1 7">
        <text>6-phospho-D-glucono-1,5-lactone + H2O = 6-phospho-D-gluconate + H(+)</text>
        <dbReference type="Rhea" id="RHEA:12556"/>
        <dbReference type="ChEBI" id="CHEBI:15377"/>
        <dbReference type="ChEBI" id="CHEBI:15378"/>
        <dbReference type="ChEBI" id="CHEBI:57955"/>
        <dbReference type="ChEBI" id="CHEBI:58759"/>
        <dbReference type="EC" id="3.1.1.31"/>
    </reaction>
</comment>
<dbReference type="SUPFAM" id="SSF100950">
    <property type="entry name" value="NagB/RpiA/CoA transferase-like"/>
    <property type="match status" value="1"/>
</dbReference>
<evidence type="ECO:0000256" key="2">
    <source>
        <dbReference type="ARBA" id="ARBA00002681"/>
    </source>
</evidence>
<dbReference type="AlphaFoldDB" id="G2DA65"/>
<dbReference type="Gene3D" id="3.40.50.1360">
    <property type="match status" value="1"/>
</dbReference>
<dbReference type="UniPathway" id="UPA00115">
    <property type="reaction ID" value="UER00409"/>
</dbReference>
<dbReference type="EC" id="3.1.1.31" evidence="5 7"/>
<evidence type="ECO:0000256" key="3">
    <source>
        <dbReference type="ARBA" id="ARBA00004961"/>
    </source>
</evidence>
<evidence type="ECO:0000256" key="6">
    <source>
        <dbReference type="ARBA" id="ARBA00020337"/>
    </source>
</evidence>
<evidence type="ECO:0000256" key="4">
    <source>
        <dbReference type="ARBA" id="ARBA00010662"/>
    </source>
</evidence>
<evidence type="ECO:0000313" key="10">
    <source>
        <dbReference type="Proteomes" id="UP000004491"/>
    </source>
</evidence>
<organism evidence="9 10">
    <name type="scientific">endosymbiont of Riftia pachyptila</name>
    <name type="common">vent Ph05</name>
    <dbReference type="NCBI Taxonomy" id="1048808"/>
    <lineage>
        <taxon>Bacteria</taxon>
        <taxon>Pseudomonadati</taxon>
        <taxon>Pseudomonadota</taxon>
        <taxon>Gammaproteobacteria</taxon>
        <taxon>sulfur-oxidizing symbionts</taxon>
    </lineage>
</organism>
<evidence type="ECO:0000259" key="8">
    <source>
        <dbReference type="Pfam" id="PF01182"/>
    </source>
</evidence>
<dbReference type="EMBL" id="AFOC01000008">
    <property type="protein sequence ID" value="EGV52466.1"/>
    <property type="molecule type" value="Genomic_DNA"/>
</dbReference>
<dbReference type="GO" id="GO:0017057">
    <property type="term" value="F:6-phosphogluconolactonase activity"/>
    <property type="evidence" value="ECO:0007669"/>
    <property type="project" value="UniProtKB-UniRule"/>
</dbReference>
<sequence>MLWAELRLRAWMRTKYQQQITLPQVNRIKLLMTIEERGFESMEAAAHALADELACTMRDAITERGRALLAVSGGRTPQTVFNYLCKQNIDWASVTITLTDERWVPVGHTDSNESLVRNYLLQGDAADATFIPFYGGEATPELGQAACEARLATIDRPFDAVYIGMGEDGHFLSLFPGDAAVEVREGRCVAVPETKTRLPRMSLTASFALNTKNLFLLFSGAAKHAKYAEAKKEGLYSEVPLRLALLQKHAPVHVLTAP</sequence>
<proteinExistence type="inferred from homology"/>
<dbReference type="InterPro" id="IPR037171">
    <property type="entry name" value="NagB/RpiA_transferase-like"/>
</dbReference>
<keyword evidence="10" id="KW-1185">Reference proteome</keyword>
<comment type="caution">
    <text evidence="9">The sequence shown here is derived from an EMBL/GenBank/DDBJ whole genome shotgun (WGS) entry which is preliminary data.</text>
</comment>
<dbReference type="Proteomes" id="UP000004491">
    <property type="component" value="Unassembled WGS sequence"/>
</dbReference>
<dbReference type="InterPro" id="IPR039104">
    <property type="entry name" value="6PGL"/>
</dbReference>
<evidence type="ECO:0000313" key="9">
    <source>
        <dbReference type="EMBL" id="EGV52466.1"/>
    </source>
</evidence>
<accession>G2DA65</accession>
<dbReference type="InterPro" id="IPR006148">
    <property type="entry name" value="Glc/Gal-6P_isomerase"/>
</dbReference>
<dbReference type="GO" id="GO:0005975">
    <property type="term" value="P:carbohydrate metabolic process"/>
    <property type="evidence" value="ECO:0007669"/>
    <property type="project" value="UniProtKB-UniRule"/>
</dbReference>
<comment type="function">
    <text evidence="2 7">Hydrolysis of 6-phosphogluconolactone to 6-phosphogluconate.</text>
</comment>
<evidence type="ECO:0000256" key="1">
    <source>
        <dbReference type="ARBA" id="ARBA00000832"/>
    </source>
</evidence>
<comment type="pathway">
    <text evidence="3 7">Carbohydrate degradation; pentose phosphate pathway; D-ribulose 5-phosphate from D-glucose 6-phosphate (oxidative stage): step 2/3.</text>
</comment>
<dbReference type="InterPro" id="IPR005900">
    <property type="entry name" value="6-phosphogluconolactonase_DevB"/>
</dbReference>
<protein>
    <recommendedName>
        <fullName evidence="6 7">6-phosphogluconolactonase</fullName>
        <shortName evidence="7">6PGL</shortName>
        <ecNumber evidence="5 7">3.1.1.31</ecNumber>
    </recommendedName>
</protein>
<dbReference type="CDD" id="cd01400">
    <property type="entry name" value="6PGL"/>
    <property type="match status" value="1"/>
</dbReference>
<dbReference type="NCBIfam" id="TIGR01198">
    <property type="entry name" value="pgl"/>
    <property type="match status" value="1"/>
</dbReference>
<keyword evidence="7 9" id="KW-0378">Hydrolase</keyword>
<comment type="similarity">
    <text evidence="4 7">Belongs to the glucosamine/galactosamine-6-phosphate isomerase family. 6-phosphogluconolactonase subfamily.</text>
</comment>
<evidence type="ECO:0000256" key="7">
    <source>
        <dbReference type="RuleBase" id="RU365095"/>
    </source>
</evidence>
<dbReference type="PANTHER" id="PTHR11054">
    <property type="entry name" value="6-PHOSPHOGLUCONOLACTONASE"/>
    <property type="match status" value="1"/>
</dbReference>
<name>G2DA65_9GAMM</name>
<evidence type="ECO:0000256" key="5">
    <source>
        <dbReference type="ARBA" id="ARBA00013198"/>
    </source>
</evidence>
<feature type="domain" description="Glucosamine/galactosamine-6-phosphate isomerase" evidence="8">
    <location>
        <begin position="41"/>
        <end position="244"/>
    </location>
</feature>
<reference evidence="9" key="1">
    <citation type="journal article" date="2011" name="ISME J.">
        <title>The endosymbionts of the deep-sea tubeworms Riftia pachyptila and Tevnia jerichonana share an identical physiology as revealed by proteogenomic analyses.</title>
        <authorList>
            <person name="Gardebrecht A."/>
            <person name="Markert S."/>
            <person name="Felbeck H."/>
            <person name="Thuermer A."/>
            <person name="Albrecht D."/>
            <person name="Wollherr A."/>
            <person name="Kabisch J."/>
            <person name="Lehmann R."/>
            <person name="Daniel R."/>
            <person name="Liesegang H."/>
            <person name="Hecker M."/>
            <person name="Sievert S.M."/>
            <person name="Schweder T."/>
        </authorList>
    </citation>
    <scope>NUCLEOTIDE SEQUENCE [LARGE SCALE GENOMIC DNA]</scope>
</reference>
<gene>
    <name evidence="9" type="primary">pgl1</name>
    <name evidence="7" type="synonym">pgl</name>
    <name evidence="9" type="ORF">Rifp1Sym_ah00060</name>
</gene>
<dbReference type="GO" id="GO:0006098">
    <property type="term" value="P:pentose-phosphate shunt"/>
    <property type="evidence" value="ECO:0007669"/>
    <property type="project" value="UniProtKB-UniPathway"/>
</dbReference>
<dbReference type="PANTHER" id="PTHR11054:SF0">
    <property type="entry name" value="6-PHOSPHOGLUCONOLACTONASE"/>
    <property type="match status" value="1"/>
</dbReference>